<name>A0A8K0NZ46_LADFU</name>
<dbReference type="InterPro" id="IPR043504">
    <property type="entry name" value="Peptidase_S1_PA_chymotrypsin"/>
</dbReference>
<dbReference type="Proteomes" id="UP000792457">
    <property type="component" value="Unassembled WGS sequence"/>
</dbReference>
<keyword evidence="12" id="KW-1185">Reference proteome</keyword>
<keyword evidence="4" id="KW-0645">Protease</keyword>
<evidence type="ECO:0000256" key="9">
    <source>
        <dbReference type="ARBA" id="ARBA00023180"/>
    </source>
</evidence>
<protein>
    <recommendedName>
        <fullName evidence="10">Peptidase S1 domain-containing protein</fullName>
    </recommendedName>
</protein>
<dbReference type="InterPro" id="IPR050430">
    <property type="entry name" value="Peptidase_S1"/>
</dbReference>
<dbReference type="AlphaFoldDB" id="A0A8K0NZ46"/>
<evidence type="ECO:0000259" key="10">
    <source>
        <dbReference type="PROSITE" id="PS50240"/>
    </source>
</evidence>
<comment type="caution">
    <text evidence="11">The sequence shown here is derived from an EMBL/GenBank/DDBJ whole genome shotgun (WGS) entry which is preliminary data.</text>
</comment>
<organism evidence="11 12">
    <name type="scientific">Ladona fulva</name>
    <name type="common">Scarce chaser dragonfly</name>
    <name type="synonym">Libellula fulva</name>
    <dbReference type="NCBI Taxonomy" id="123851"/>
    <lineage>
        <taxon>Eukaryota</taxon>
        <taxon>Metazoa</taxon>
        <taxon>Ecdysozoa</taxon>
        <taxon>Arthropoda</taxon>
        <taxon>Hexapoda</taxon>
        <taxon>Insecta</taxon>
        <taxon>Pterygota</taxon>
        <taxon>Palaeoptera</taxon>
        <taxon>Odonata</taxon>
        <taxon>Epiprocta</taxon>
        <taxon>Anisoptera</taxon>
        <taxon>Libelluloidea</taxon>
        <taxon>Libellulidae</taxon>
        <taxon>Ladona</taxon>
    </lineage>
</organism>
<comment type="subcellular location">
    <subcellularLocation>
        <location evidence="1">Secreted</location>
    </subcellularLocation>
</comment>
<evidence type="ECO:0000313" key="12">
    <source>
        <dbReference type="Proteomes" id="UP000792457"/>
    </source>
</evidence>
<keyword evidence="7" id="KW-0720">Serine protease</keyword>
<evidence type="ECO:0000256" key="3">
    <source>
        <dbReference type="ARBA" id="ARBA00022525"/>
    </source>
</evidence>
<dbReference type="InterPro" id="IPR001314">
    <property type="entry name" value="Peptidase_S1A"/>
</dbReference>
<keyword evidence="6" id="KW-0378">Hydrolase</keyword>
<evidence type="ECO:0000256" key="4">
    <source>
        <dbReference type="ARBA" id="ARBA00022670"/>
    </source>
</evidence>
<dbReference type="PANTHER" id="PTHR24276:SF91">
    <property type="entry name" value="AT26814P-RELATED"/>
    <property type="match status" value="1"/>
</dbReference>
<keyword evidence="5" id="KW-0732">Signal</keyword>
<keyword evidence="8" id="KW-1015">Disulfide bond</keyword>
<gene>
    <name evidence="11" type="ORF">J437_LFUL007414</name>
</gene>
<dbReference type="PRINTS" id="PR00722">
    <property type="entry name" value="CHYMOTRYPSIN"/>
</dbReference>
<comment type="similarity">
    <text evidence="2">Belongs to the peptidase S1 family.</text>
</comment>
<dbReference type="SMART" id="SM00020">
    <property type="entry name" value="Tryp_SPc"/>
    <property type="match status" value="1"/>
</dbReference>
<dbReference type="FunFam" id="2.40.10.10:FF:000054">
    <property type="entry name" value="Complement C1r subcomponent"/>
    <property type="match status" value="1"/>
</dbReference>
<evidence type="ECO:0000256" key="7">
    <source>
        <dbReference type="ARBA" id="ARBA00022825"/>
    </source>
</evidence>
<dbReference type="InterPro" id="IPR033116">
    <property type="entry name" value="TRYPSIN_SER"/>
</dbReference>
<reference evidence="11" key="1">
    <citation type="submission" date="2013-04" db="EMBL/GenBank/DDBJ databases">
        <authorList>
            <person name="Qu J."/>
            <person name="Murali S.C."/>
            <person name="Bandaranaike D."/>
            <person name="Bellair M."/>
            <person name="Blankenburg K."/>
            <person name="Chao H."/>
            <person name="Dinh H."/>
            <person name="Doddapaneni H."/>
            <person name="Downs B."/>
            <person name="Dugan-Rocha S."/>
            <person name="Elkadiri S."/>
            <person name="Gnanaolivu R.D."/>
            <person name="Hernandez B."/>
            <person name="Javaid M."/>
            <person name="Jayaseelan J.C."/>
            <person name="Lee S."/>
            <person name="Li M."/>
            <person name="Ming W."/>
            <person name="Munidasa M."/>
            <person name="Muniz J."/>
            <person name="Nguyen L."/>
            <person name="Ongeri F."/>
            <person name="Osuji N."/>
            <person name="Pu L.-L."/>
            <person name="Puazo M."/>
            <person name="Qu C."/>
            <person name="Quiroz J."/>
            <person name="Raj R."/>
            <person name="Weissenberger G."/>
            <person name="Xin Y."/>
            <person name="Zou X."/>
            <person name="Han Y."/>
            <person name="Richards S."/>
            <person name="Worley K."/>
            <person name="Muzny D."/>
            <person name="Gibbs R."/>
        </authorList>
    </citation>
    <scope>NUCLEOTIDE SEQUENCE</scope>
    <source>
        <strain evidence="11">Sampled in the wild</strain>
    </source>
</reference>
<keyword evidence="9" id="KW-0325">Glycoprotein</keyword>
<dbReference type="PROSITE" id="PS00135">
    <property type="entry name" value="TRYPSIN_SER"/>
    <property type="match status" value="1"/>
</dbReference>
<evidence type="ECO:0000313" key="11">
    <source>
        <dbReference type="EMBL" id="KAG8227077.1"/>
    </source>
</evidence>
<dbReference type="CDD" id="cd00190">
    <property type="entry name" value="Tryp_SPc"/>
    <property type="match status" value="1"/>
</dbReference>
<dbReference type="SUPFAM" id="SSF50494">
    <property type="entry name" value="Trypsin-like serine proteases"/>
    <property type="match status" value="1"/>
</dbReference>
<accession>A0A8K0NZ46</accession>
<evidence type="ECO:0000256" key="1">
    <source>
        <dbReference type="ARBA" id="ARBA00004613"/>
    </source>
</evidence>
<dbReference type="EMBL" id="KZ308311">
    <property type="protein sequence ID" value="KAG8227077.1"/>
    <property type="molecule type" value="Genomic_DNA"/>
</dbReference>
<dbReference type="OrthoDB" id="10059102at2759"/>
<dbReference type="InterPro" id="IPR009003">
    <property type="entry name" value="Peptidase_S1_PA"/>
</dbReference>
<dbReference type="Pfam" id="PF00089">
    <property type="entry name" value="Trypsin"/>
    <property type="match status" value="1"/>
</dbReference>
<evidence type="ECO:0000256" key="8">
    <source>
        <dbReference type="ARBA" id="ARBA00023157"/>
    </source>
</evidence>
<reference evidence="11" key="2">
    <citation type="submission" date="2017-10" db="EMBL/GenBank/DDBJ databases">
        <title>Ladona fulva Genome sequencing and assembly.</title>
        <authorList>
            <person name="Murali S."/>
            <person name="Richards S."/>
            <person name="Bandaranaike D."/>
            <person name="Bellair M."/>
            <person name="Blankenburg K."/>
            <person name="Chao H."/>
            <person name="Dinh H."/>
            <person name="Doddapaneni H."/>
            <person name="Dugan-Rocha S."/>
            <person name="Elkadiri S."/>
            <person name="Gnanaolivu R."/>
            <person name="Hernandez B."/>
            <person name="Skinner E."/>
            <person name="Javaid M."/>
            <person name="Lee S."/>
            <person name="Li M."/>
            <person name="Ming W."/>
            <person name="Munidasa M."/>
            <person name="Muniz J."/>
            <person name="Nguyen L."/>
            <person name="Hughes D."/>
            <person name="Osuji N."/>
            <person name="Pu L.-L."/>
            <person name="Puazo M."/>
            <person name="Qu C."/>
            <person name="Quiroz J."/>
            <person name="Raj R."/>
            <person name="Weissenberger G."/>
            <person name="Xin Y."/>
            <person name="Zou X."/>
            <person name="Han Y."/>
            <person name="Worley K."/>
            <person name="Muzny D."/>
            <person name="Gibbs R."/>
        </authorList>
    </citation>
    <scope>NUCLEOTIDE SEQUENCE</scope>
    <source>
        <strain evidence="11">Sampled in the wild</strain>
    </source>
</reference>
<feature type="domain" description="Peptidase S1" evidence="10">
    <location>
        <begin position="32"/>
        <end position="283"/>
    </location>
</feature>
<keyword evidence="3" id="KW-0964">Secreted</keyword>
<dbReference type="GO" id="GO:0006508">
    <property type="term" value="P:proteolysis"/>
    <property type="evidence" value="ECO:0007669"/>
    <property type="project" value="UniProtKB-KW"/>
</dbReference>
<dbReference type="Gene3D" id="2.40.10.10">
    <property type="entry name" value="Trypsin-like serine proteases"/>
    <property type="match status" value="2"/>
</dbReference>
<proteinExistence type="inferred from homology"/>
<evidence type="ECO:0000256" key="5">
    <source>
        <dbReference type="ARBA" id="ARBA00022729"/>
    </source>
</evidence>
<dbReference type="PROSITE" id="PS50240">
    <property type="entry name" value="TRYPSIN_DOM"/>
    <property type="match status" value="1"/>
</dbReference>
<dbReference type="GO" id="GO:0005576">
    <property type="term" value="C:extracellular region"/>
    <property type="evidence" value="ECO:0007669"/>
    <property type="project" value="UniProtKB-SubCell"/>
</dbReference>
<evidence type="ECO:0000256" key="6">
    <source>
        <dbReference type="ARBA" id="ARBA00022801"/>
    </source>
</evidence>
<dbReference type="PANTHER" id="PTHR24276">
    <property type="entry name" value="POLYSERASE-RELATED"/>
    <property type="match status" value="1"/>
</dbReference>
<dbReference type="GO" id="GO:0004252">
    <property type="term" value="F:serine-type endopeptidase activity"/>
    <property type="evidence" value="ECO:0007669"/>
    <property type="project" value="InterPro"/>
</dbReference>
<dbReference type="InterPro" id="IPR001254">
    <property type="entry name" value="Trypsin_dom"/>
</dbReference>
<evidence type="ECO:0000256" key="2">
    <source>
        <dbReference type="ARBA" id="ARBA00007664"/>
    </source>
</evidence>
<sequence>MSLRSNLYATVGTAMFMCILITLKNEDNVAGLVMGVLRNVGFPLPKDYRFPYQVSITLDGEHYCGGSIVDENTVVTSVHCITAPPSFYLQPVYELIGFSLSKPVTLDVSRLGVEVGSKNRGEGATHAVIHAEYHENYNPITKDWDIAAIKVKDAFKFTAKVSPLLLAEDDDIKDGANAVVSGWGVQSKEDNPEKKTLKYANLPVRGGKYCDEFLKGKRTERMMCAGITKDLKDSCWGESGSPLVSDGKLIGISLWDEGCVSSTNLGVYTKVSTVQSWIKTKMGSV</sequence>